<accession>A0ABP7WLK3</accession>
<dbReference type="Gene3D" id="2.60.40.4380">
    <property type="entry name" value="Translational regulator CsrA"/>
    <property type="match status" value="1"/>
</dbReference>
<proteinExistence type="predicted"/>
<dbReference type="Pfam" id="PF02599">
    <property type="entry name" value="CsrA"/>
    <property type="match status" value="1"/>
</dbReference>
<dbReference type="Proteomes" id="UP001500392">
    <property type="component" value="Unassembled WGS sequence"/>
</dbReference>
<evidence type="ECO:0008006" key="4">
    <source>
        <dbReference type="Google" id="ProtNLM"/>
    </source>
</evidence>
<gene>
    <name evidence="2" type="ORF">GCM10022414_13760</name>
</gene>
<dbReference type="RefSeq" id="WP_344933901.1">
    <property type="nucleotide sequence ID" value="NZ_BAABDM010000002.1"/>
</dbReference>
<comment type="caution">
    <text evidence="2">The sequence shown here is derived from an EMBL/GenBank/DDBJ whole genome shotgun (WGS) entry which is preliminary data.</text>
</comment>
<dbReference type="EMBL" id="BAABDM010000002">
    <property type="protein sequence ID" value="GAA4091675.1"/>
    <property type="molecule type" value="Genomic_DNA"/>
</dbReference>
<dbReference type="InterPro" id="IPR036107">
    <property type="entry name" value="CsrA_sf"/>
</dbReference>
<sequence length="69" mass="7711">MLSITRKNGQSFYVGDDIVITVKRATKGSAVISIKAPDDILIMRTELMDGSFTDIPVPDVVFEPFHKER</sequence>
<organism evidence="2 3">
    <name type="scientific">Zhongshania borealis</name>
    <dbReference type="NCBI Taxonomy" id="889488"/>
    <lineage>
        <taxon>Bacteria</taxon>
        <taxon>Pseudomonadati</taxon>
        <taxon>Pseudomonadota</taxon>
        <taxon>Gammaproteobacteria</taxon>
        <taxon>Cellvibrionales</taxon>
        <taxon>Spongiibacteraceae</taxon>
        <taxon>Zhongshania</taxon>
    </lineage>
</organism>
<protein>
    <recommendedName>
        <fullName evidence="4">Translational regulator CsrA</fullName>
    </recommendedName>
</protein>
<keyword evidence="1" id="KW-0010">Activator</keyword>
<evidence type="ECO:0000313" key="2">
    <source>
        <dbReference type="EMBL" id="GAA4091675.1"/>
    </source>
</evidence>
<dbReference type="SUPFAM" id="SSF117130">
    <property type="entry name" value="CsrA-like"/>
    <property type="match status" value="1"/>
</dbReference>
<reference evidence="3" key="1">
    <citation type="journal article" date="2019" name="Int. J. Syst. Evol. Microbiol.">
        <title>The Global Catalogue of Microorganisms (GCM) 10K type strain sequencing project: providing services to taxonomists for standard genome sequencing and annotation.</title>
        <authorList>
            <consortium name="The Broad Institute Genomics Platform"/>
            <consortium name="The Broad Institute Genome Sequencing Center for Infectious Disease"/>
            <person name="Wu L."/>
            <person name="Ma J."/>
        </authorList>
    </citation>
    <scope>NUCLEOTIDE SEQUENCE [LARGE SCALE GENOMIC DNA]</scope>
    <source>
        <strain evidence="3">JCM 17304</strain>
    </source>
</reference>
<evidence type="ECO:0000313" key="3">
    <source>
        <dbReference type="Proteomes" id="UP001500392"/>
    </source>
</evidence>
<keyword evidence="3" id="KW-1185">Reference proteome</keyword>
<evidence type="ECO:0000256" key="1">
    <source>
        <dbReference type="ARBA" id="ARBA00023159"/>
    </source>
</evidence>
<dbReference type="InterPro" id="IPR003751">
    <property type="entry name" value="CsrA"/>
</dbReference>
<name>A0ABP7WLK3_9GAMM</name>